<dbReference type="Proteomes" id="UP001066276">
    <property type="component" value="Chromosome 12"/>
</dbReference>
<name>A0AAV7L0B5_PLEWA</name>
<gene>
    <name evidence="2" type="ORF">NDU88_003889</name>
</gene>
<sequence length="202" mass="22489">MAVLYHVKFERSGETRELFIDPGCIAKEDFAWLKQAFSLRVAAECEASLLTKQSKRQYILVKSLRSPLLSAPRTPSLLCASSRTAHRKGGGSGIRERQRPTAPQPRLPTAGTDHDRAPVESLTHRITPPAQRPSHPITTLHSLGPPPHEARLRPYNADQEPTVVPMCPRLAPEGRYRSLVHGWPRFVTDLLILAGPDRELCS</sequence>
<feature type="region of interest" description="Disordered" evidence="1">
    <location>
        <begin position="75"/>
        <end position="116"/>
    </location>
</feature>
<evidence type="ECO:0000313" key="2">
    <source>
        <dbReference type="EMBL" id="KAJ1083734.1"/>
    </source>
</evidence>
<dbReference type="AlphaFoldDB" id="A0AAV7L0B5"/>
<comment type="caution">
    <text evidence="2">The sequence shown here is derived from an EMBL/GenBank/DDBJ whole genome shotgun (WGS) entry which is preliminary data.</text>
</comment>
<evidence type="ECO:0000313" key="3">
    <source>
        <dbReference type="Proteomes" id="UP001066276"/>
    </source>
</evidence>
<reference evidence="2" key="1">
    <citation type="journal article" date="2022" name="bioRxiv">
        <title>Sequencing and chromosome-scale assembly of the giantPleurodeles waltlgenome.</title>
        <authorList>
            <person name="Brown T."/>
            <person name="Elewa A."/>
            <person name="Iarovenko S."/>
            <person name="Subramanian E."/>
            <person name="Araus A.J."/>
            <person name="Petzold A."/>
            <person name="Susuki M."/>
            <person name="Suzuki K.-i.T."/>
            <person name="Hayashi T."/>
            <person name="Toyoda A."/>
            <person name="Oliveira C."/>
            <person name="Osipova E."/>
            <person name="Leigh N.D."/>
            <person name="Simon A."/>
            <person name="Yun M.H."/>
        </authorList>
    </citation>
    <scope>NUCLEOTIDE SEQUENCE</scope>
    <source>
        <strain evidence="2">20211129_DDA</strain>
        <tissue evidence="2">Liver</tissue>
    </source>
</reference>
<keyword evidence="3" id="KW-1185">Reference proteome</keyword>
<evidence type="ECO:0000256" key="1">
    <source>
        <dbReference type="SAM" id="MobiDB-lite"/>
    </source>
</evidence>
<accession>A0AAV7L0B5</accession>
<proteinExistence type="predicted"/>
<protein>
    <submittedName>
        <fullName evidence="2">Uncharacterized protein</fullName>
    </submittedName>
</protein>
<dbReference type="EMBL" id="JANPWB010000016">
    <property type="protein sequence ID" value="KAJ1083734.1"/>
    <property type="molecule type" value="Genomic_DNA"/>
</dbReference>
<organism evidence="2 3">
    <name type="scientific">Pleurodeles waltl</name>
    <name type="common">Iberian ribbed newt</name>
    <dbReference type="NCBI Taxonomy" id="8319"/>
    <lineage>
        <taxon>Eukaryota</taxon>
        <taxon>Metazoa</taxon>
        <taxon>Chordata</taxon>
        <taxon>Craniata</taxon>
        <taxon>Vertebrata</taxon>
        <taxon>Euteleostomi</taxon>
        <taxon>Amphibia</taxon>
        <taxon>Batrachia</taxon>
        <taxon>Caudata</taxon>
        <taxon>Salamandroidea</taxon>
        <taxon>Salamandridae</taxon>
        <taxon>Pleurodelinae</taxon>
        <taxon>Pleurodeles</taxon>
    </lineage>
</organism>